<feature type="transmembrane region" description="Helical" evidence="8">
    <location>
        <begin position="341"/>
        <end position="362"/>
    </location>
</feature>
<dbReference type="GO" id="GO:0005886">
    <property type="term" value="C:plasma membrane"/>
    <property type="evidence" value="ECO:0007669"/>
    <property type="project" value="UniProtKB-SubCell"/>
</dbReference>
<dbReference type="PANTHER" id="PTHR46494">
    <property type="entry name" value="CORA FAMILY METAL ION TRANSPORTER (EUROFUNG)"/>
    <property type="match status" value="1"/>
</dbReference>
<keyword evidence="6 8" id="KW-1133">Transmembrane helix</keyword>
<evidence type="ECO:0000256" key="9">
    <source>
        <dbReference type="SAM" id="MobiDB-lite"/>
    </source>
</evidence>
<feature type="compositionally biased region" description="Basic residues" evidence="9">
    <location>
        <begin position="12"/>
        <end position="22"/>
    </location>
</feature>
<dbReference type="CDD" id="cd12828">
    <property type="entry name" value="TmCorA-like_1"/>
    <property type="match status" value="1"/>
</dbReference>
<dbReference type="GO" id="GO:0015095">
    <property type="term" value="F:magnesium ion transmembrane transporter activity"/>
    <property type="evidence" value="ECO:0007669"/>
    <property type="project" value="UniProtKB-UniRule"/>
</dbReference>
<dbReference type="EMBL" id="FNBW01000020">
    <property type="protein sequence ID" value="SDG52058.1"/>
    <property type="molecule type" value="Genomic_DNA"/>
</dbReference>
<dbReference type="Gene3D" id="3.30.460.20">
    <property type="entry name" value="CorA soluble domain-like"/>
    <property type="match status" value="1"/>
</dbReference>
<keyword evidence="8" id="KW-0406">Ion transport</keyword>
<dbReference type="SUPFAM" id="SSF144083">
    <property type="entry name" value="Magnesium transport protein CorA, transmembrane region"/>
    <property type="match status" value="1"/>
</dbReference>
<comment type="function">
    <text evidence="8">Mediates influx of magnesium ions.</text>
</comment>
<keyword evidence="11" id="KW-1185">Reference proteome</keyword>
<keyword evidence="5 8" id="KW-0812">Transmembrane</keyword>
<feature type="region of interest" description="Disordered" evidence="9">
    <location>
        <begin position="1"/>
        <end position="34"/>
    </location>
</feature>
<evidence type="ECO:0000256" key="1">
    <source>
        <dbReference type="ARBA" id="ARBA00004651"/>
    </source>
</evidence>
<keyword evidence="4 8" id="KW-1003">Cell membrane</keyword>
<evidence type="ECO:0000313" key="11">
    <source>
        <dbReference type="Proteomes" id="UP000198615"/>
    </source>
</evidence>
<evidence type="ECO:0000256" key="6">
    <source>
        <dbReference type="ARBA" id="ARBA00022989"/>
    </source>
</evidence>
<dbReference type="GO" id="GO:0000287">
    <property type="term" value="F:magnesium ion binding"/>
    <property type="evidence" value="ECO:0007669"/>
    <property type="project" value="TreeGrafter"/>
</dbReference>
<dbReference type="FunFam" id="1.20.58.340:FF:000012">
    <property type="entry name" value="Magnesium transport protein CorA"/>
    <property type="match status" value="1"/>
</dbReference>
<keyword evidence="7 8" id="KW-0472">Membrane</keyword>
<dbReference type="AlphaFoldDB" id="A0A8G2F0M3"/>
<evidence type="ECO:0000256" key="2">
    <source>
        <dbReference type="ARBA" id="ARBA00009765"/>
    </source>
</evidence>
<comment type="caution">
    <text evidence="10">The sequence shown here is derived from an EMBL/GenBank/DDBJ whole genome shotgun (WGS) entry which is preliminary data.</text>
</comment>
<dbReference type="InterPro" id="IPR045863">
    <property type="entry name" value="CorA_TM1_TM2"/>
</dbReference>
<keyword evidence="8" id="KW-0460">Magnesium</keyword>
<organism evidence="10 11">
    <name type="scientific">Thalassobaculum litoreum DSM 18839</name>
    <dbReference type="NCBI Taxonomy" id="1123362"/>
    <lineage>
        <taxon>Bacteria</taxon>
        <taxon>Pseudomonadati</taxon>
        <taxon>Pseudomonadota</taxon>
        <taxon>Alphaproteobacteria</taxon>
        <taxon>Rhodospirillales</taxon>
        <taxon>Thalassobaculaceae</taxon>
        <taxon>Thalassobaculum</taxon>
    </lineage>
</organism>
<proteinExistence type="inferred from homology"/>
<evidence type="ECO:0000256" key="5">
    <source>
        <dbReference type="ARBA" id="ARBA00022692"/>
    </source>
</evidence>
<feature type="transmembrane region" description="Helical" evidence="8">
    <location>
        <begin position="303"/>
        <end position="321"/>
    </location>
</feature>
<evidence type="ECO:0000313" key="10">
    <source>
        <dbReference type="EMBL" id="SDG52058.1"/>
    </source>
</evidence>
<dbReference type="Pfam" id="PF01544">
    <property type="entry name" value="CorA"/>
    <property type="match status" value="1"/>
</dbReference>
<dbReference type="SUPFAM" id="SSF143865">
    <property type="entry name" value="CorA soluble domain-like"/>
    <property type="match status" value="1"/>
</dbReference>
<dbReference type="Proteomes" id="UP000198615">
    <property type="component" value="Unassembled WGS sequence"/>
</dbReference>
<evidence type="ECO:0000256" key="3">
    <source>
        <dbReference type="ARBA" id="ARBA00022448"/>
    </source>
</evidence>
<dbReference type="GO" id="GO:0015087">
    <property type="term" value="F:cobalt ion transmembrane transporter activity"/>
    <property type="evidence" value="ECO:0007669"/>
    <property type="project" value="UniProtKB-UniRule"/>
</dbReference>
<evidence type="ECO:0000256" key="8">
    <source>
        <dbReference type="RuleBase" id="RU362010"/>
    </source>
</evidence>
<keyword evidence="3 8" id="KW-0813">Transport</keyword>
<dbReference type="InterPro" id="IPR045861">
    <property type="entry name" value="CorA_cytoplasmic_dom"/>
</dbReference>
<name>A0A8G2F0M3_9PROT</name>
<dbReference type="GO" id="GO:0050897">
    <property type="term" value="F:cobalt ion binding"/>
    <property type="evidence" value="ECO:0007669"/>
    <property type="project" value="TreeGrafter"/>
</dbReference>
<comment type="similarity">
    <text evidence="2 8">Belongs to the CorA metal ion transporter (MIT) (TC 1.A.35) family.</text>
</comment>
<dbReference type="Gene3D" id="1.20.58.340">
    <property type="entry name" value="Magnesium transport protein CorA, transmembrane region"/>
    <property type="match status" value="2"/>
</dbReference>
<reference evidence="10 11" key="1">
    <citation type="submission" date="2016-10" db="EMBL/GenBank/DDBJ databases">
        <authorList>
            <person name="Varghese N."/>
            <person name="Submissions S."/>
        </authorList>
    </citation>
    <scope>NUCLEOTIDE SEQUENCE [LARGE SCALE GENOMIC DNA]</scope>
    <source>
        <strain evidence="10 11">DSM 18839</strain>
    </source>
</reference>
<dbReference type="InterPro" id="IPR004488">
    <property type="entry name" value="Mg/Co-transport_prot_CorA"/>
</dbReference>
<dbReference type="InterPro" id="IPR002523">
    <property type="entry name" value="MgTranspt_CorA/ZnTranspt_ZntB"/>
</dbReference>
<sequence length="380" mass="43131">MGATDTQPHISRPARRRHRRRTPPGAAPGTLVADPEAQGSSISAIGYDAGRFFEKHDLTVEDVTALKGTAGTLWVDVTGLADIALIERLGALFGLHGLALEDVINVHQRPKFEEYDDQLFIVTRMAPEGRGVETRQMAMLLGQGFVLSFRDDRADCLGLVRDRLRRENGKIRQYGADYLAYALIDAVVDGYFPAVEAIGEDLEALEEAVILHPQEGQIHEVYRVRRDLLDMRRAIWPHRDLVNALIRDDSPLIDGRTRVFLRDCYDHVAQLMDIVETEREIASNLVDVYHSCMNARLNDIMKMLTLIATIFMPLSFIASLYGMNFDRDASEWNMPELGWRYGYPFALGLMAVCGLSMLVYFLRKHWIGLPKTRRRRSRKS</sequence>
<accession>A0A8G2F0M3</accession>
<protein>
    <recommendedName>
        <fullName evidence="8">Magnesium transport protein CorA</fullName>
    </recommendedName>
</protein>
<dbReference type="NCBIfam" id="TIGR00383">
    <property type="entry name" value="corA"/>
    <property type="match status" value="1"/>
</dbReference>
<evidence type="ECO:0000256" key="7">
    <source>
        <dbReference type="ARBA" id="ARBA00023136"/>
    </source>
</evidence>
<evidence type="ECO:0000256" key="4">
    <source>
        <dbReference type="ARBA" id="ARBA00022475"/>
    </source>
</evidence>
<gene>
    <name evidence="8" type="primary">corA</name>
    <name evidence="10" type="ORF">SAMN05660686_04695</name>
</gene>
<dbReference type="RefSeq" id="WP_051244954.1">
    <property type="nucleotide sequence ID" value="NZ_FNBW01000020.1"/>
</dbReference>
<comment type="subcellular location">
    <subcellularLocation>
        <location evidence="1">Cell membrane</location>
        <topology evidence="1">Multi-pass membrane protein</topology>
    </subcellularLocation>
    <subcellularLocation>
        <location evidence="8">Membrane</location>
        <topology evidence="8">Multi-pass membrane protein</topology>
    </subcellularLocation>
</comment>
<dbReference type="PANTHER" id="PTHR46494:SF1">
    <property type="entry name" value="CORA FAMILY METAL ION TRANSPORTER (EUROFUNG)"/>
    <property type="match status" value="1"/>
</dbReference>